<evidence type="ECO:0000313" key="3">
    <source>
        <dbReference type="EMBL" id="ABD69400.1"/>
    </source>
</evidence>
<gene>
    <name evidence="3" type="ordered locus">Rfer_1670</name>
</gene>
<dbReference type="HOGENOM" id="CLU_009902_6_0_4"/>
<dbReference type="KEGG" id="rfr:Rfer_1670"/>
<dbReference type="AlphaFoldDB" id="Q21XV3"/>
<dbReference type="InterPro" id="IPR011765">
    <property type="entry name" value="Pept_M16_N"/>
</dbReference>
<organism evidence="3 4">
    <name type="scientific">Albidiferax ferrireducens (strain ATCC BAA-621 / DSM 15236 / T118)</name>
    <name type="common">Rhodoferax ferrireducens</name>
    <dbReference type="NCBI Taxonomy" id="338969"/>
    <lineage>
        <taxon>Bacteria</taxon>
        <taxon>Pseudomonadati</taxon>
        <taxon>Pseudomonadota</taxon>
        <taxon>Betaproteobacteria</taxon>
        <taxon>Burkholderiales</taxon>
        <taxon>Comamonadaceae</taxon>
        <taxon>Rhodoferax</taxon>
    </lineage>
</organism>
<dbReference type="Pfam" id="PF05193">
    <property type="entry name" value="Peptidase_M16_C"/>
    <property type="match status" value="1"/>
</dbReference>
<dbReference type="Proteomes" id="UP000008332">
    <property type="component" value="Chromosome"/>
</dbReference>
<reference evidence="4" key="1">
    <citation type="submission" date="2006-02" db="EMBL/GenBank/DDBJ databases">
        <title>Complete sequence of chromosome of Rhodoferax ferrireducens DSM 15236.</title>
        <authorList>
            <person name="Copeland A."/>
            <person name="Lucas S."/>
            <person name="Lapidus A."/>
            <person name="Barry K."/>
            <person name="Detter J.C."/>
            <person name="Glavina del Rio T."/>
            <person name="Hammon N."/>
            <person name="Israni S."/>
            <person name="Pitluck S."/>
            <person name="Brettin T."/>
            <person name="Bruce D."/>
            <person name="Han C."/>
            <person name="Tapia R."/>
            <person name="Gilna P."/>
            <person name="Kiss H."/>
            <person name="Schmutz J."/>
            <person name="Larimer F."/>
            <person name="Land M."/>
            <person name="Kyrpides N."/>
            <person name="Ivanova N."/>
            <person name="Richardson P."/>
        </authorList>
    </citation>
    <scope>NUCLEOTIDE SEQUENCE [LARGE SCALE GENOMIC DNA]</scope>
    <source>
        <strain evidence="4">ATCC BAA-621 / DSM 15236 / T118</strain>
    </source>
</reference>
<dbReference type="InterPro" id="IPR050361">
    <property type="entry name" value="MPP/UQCRC_Complex"/>
</dbReference>
<dbReference type="SUPFAM" id="SSF63411">
    <property type="entry name" value="LuxS/MPP-like metallohydrolase"/>
    <property type="match status" value="2"/>
</dbReference>
<feature type="domain" description="Peptidase M16 C-terminal" evidence="2">
    <location>
        <begin position="220"/>
        <end position="400"/>
    </location>
</feature>
<dbReference type="InterPro" id="IPR007863">
    <property type="entry name" value="Peptidase_M16_C"/>
</dbReference>
<dbReference type="PANTHER" id="PTHR11851:SF224">
    <property type="entry name" value="PROCESSING PROTEASE"/>
    <property type="match status" value="1"/>
</dbReference>
<evidence type="ECO:0000259" key="1">
    <source>
        <dbReference type="Pfam" id="PF00675"/>
    </source>
</evidence>
<dbReference type="eggNOG" id="COG0612">
    <property type="taxonomic scope" value="Bacteria"/>
</dbReference>
<dbReference type="GO" id="GO:0046872">
    <property type="term" value="F:metal ion binding"/>
    <property type="evidence" value="ECO:0007669"/>
    <property type="project" value="InterPro"/>
</dbReference>
<dbReference type="EMBL" id="CP000267">
    <property type="protein sequence ID" value="ABD69400.1"/>
    <property type="molecule type" value="Genomic_DNA"/>
</dbReference>
<name>Q21XV3_ALBFT</name>
<feature type="domain" description="Peptidase M16 N-terminal" evidence="1">
    <location>
        <begin position="115"/>
        <end position="208"/>
    </location>
</feature>
<evidence type="ECO:0000259" key="2">
    <source>
        <dbReference type="Pfam" id="PF05193"/>
    </source>
</evidence>
<dbReference type="STRING" id="338969.Rfer_1670"/>
<keyword evidence="4" id="KW-1185">Reference proteome</keyword>
<dbReference type="OrthoDB" id="9811314at2"/>
<evidence type="ECO:0000313" key="4">
    <source>
        <dbReference type="Proteomes" id="UP000008332"/>
    </source>
</evidence>
<dbReference type="Pfam" id="PF00675">
    <property type="entry name" value="Peptidase_M16"/>
    <property type="match status" value="1"/>
</dbReference>
<protein>
    <submittedName>
        <fullName evidence="3">Peptidase M16-like</fullName>
    </submittedName>
</protein>
<dbReference type="Gene3D" id="3.30.830.10">
    <property type="entry name" value="Metalloenzyme, LuxS/M16 peptidase-like"/>
    <property type="match status" value="2"/>
</dbReference>
<dbReference type="PANTHER" id="PTHR11851">
    <property type="entry name" value="METALLOPROTEASE"/>
    <property type="match status" value="1"/>
</dbReference>
<accession>Q21XV3</accession>
<sequence>MKHLTQIKAHLMITIKKIAAWAAWTGATALFLINPVQAGIPIEHWTQASGAQVYLVQSHGIPMLDVQIDFDAGSRRDPADQAGLASVSASMTGKGVLAGPGNAAGAGATEPALDENALSEAWADLGASFHAGASRDRMSFSLRSLTDPELLARAVQLAARQLGEPAFPEAIWQRERETLNAAIKEANTRPATLANRAFAAAVYGPHPYGFEMTEATLARISVSDMKSLHARLIAPCRAKVTLVGAVNRAQAEALVTQLLARLPTADAACPALPTVAEVVPLDKPVVKQISFDSAQAHVLIGQPGFKRNDPDYFALTVGNYILGGGGFVSRLTNEVREKRGLSYSVYSYFAPGLHAGAFTLGLQTRPDQAEQAVQVSRDVLTNFVAHGPTAAELKAAKDNLIGGFALRIDSNGKLLDNVANIAWNGLPLDYLETWTQQVARVTAKDIKTAFQRRLQPDRMVTVVLGGVNAGK</sequence>
<proteinExistence type="predicted"/>
<dbReference type="InterPro" id="IPR011249">
    <property type="entry name" value="Metalloenz_LuxS/M16"/>
</dbReference>